<dbReference type="EMBL" id="JBFTEG010000023">
    <property type="protein sequence ID" value="MEX6504335.1"/>
    <property type="molecule type" value="Genomic_DNA"/>
</dbReference>
<comment type="caution">
    <text evidence="1">The sequence shown here is derived from an EMBL/GenBank/DDBJ whole genome shotgun (WGS) entry which is preliminary data.</text>
</comment>
<accession>A0ABV3Z0K8</accession>
<sequence length="133" mass="14789">MPATPSAQRAFVLNHPAAQDCSLYRPDQRDPDAEEQDLGDGKVLFTGAFQPPVEWDAQERADYFGDSAPELFVSACIESEANPLSRGYFSAEVGDYLAVMPGLGEVVMYYVHDCLEDDDGRHYVLIRDDQPLD</sequence>
<protein>
    <recommendedName>
        <fullName evidence="3">Immunity protein 22</fullName>
    </recommendedName>
</protein>
<name>A0ABV3Z0K8_9PSED</name>
<dbReference type="RefSeq" id="WP_369289272.1">
    <property type="nucleotide sequence ID" value="NZ_JBFTEG010000023.1"/>
</dbReference>
<gene>
    <name evidence="1" type="ORF">AB5S05_19935</name>
</gene>
<evidence type="ECO:0008006" key="3">
    <source>
        <dbReference type="Google" id="ProtNLM"/>
    </source>
</evidence>
<evidence type="ECO:0000313" key="2">
    <source>
        <dbReference type="Proteomes" id="UP001560296"/>
    </source>
</evidence>
<proteinExistence type="predicted"/>
<dbReference type="Proteomes" id="UP001560296">
    <property type="component" value="Unassembled WGS sequence"/>
</dbReference>
<reference evidence="1 2" key="1">
    <citation type="submission" date="2024-07" db="EMBL/GenBank/DDBJ databases">
        <authorList>
            <person name="Li M."/>
        </authorList>
    </citation>
    <scope>NUCLEOTIDE SEQUENCE [LARGE SCALE GENOMIC DNA]</scope>
    <source>
        <strain evidence="1 2">25A3E</strain>
    </source>
</reference>
<organism evidence="1 2">
    <name type="scientific">Pseudomonas zhanjiangensis</name>
    <dbReference type="NCBI Taxonomy" id="3239015"/>
    <lineage>
        <taxon>Bacteria</taxon>
        <taxon>Pseudomonadati</taxon>
        <taxon>Pseudomonadota</taxon>
        <taxon>Gammaproteobacteria</taxon>
        <taxon>Pseudomonadales</taxon>
        <taxon>Pseudomonadaceae</taxon>
        <taxon>Pseudomonas</taxon>
    </lineage>
</organism>
<keyword evidence="2" id="KW-1185">Reference proteome</keyword>
<evidence type="ECO:0000313" key="1">
    <source>
        <dbReference type="EMBL" id="MEX6504335.1"/>
    </source>
</evidence>